<keyword evidence="3 6" id="KW-0548">Nucleotidyltransferase</keyword>
<dbReference type="InterPro" id="IPR007641">
    <property type="entry name" value="RNA_pol_Rpb2_7"/>
</dbReference>
<dbReference type="FunFam" id="3.90.1800.10:FF:000001">
    <property type="entry name" value="DNA-directed RNA polymerase subunit beta"/>
    <property type="match status" value="1"/>
</dbReference>
<keyword evidence="4 6" id="KW-0804">Transcription</keyword>
<feature type="domain" description="DNA-directed RNA polymerase subunit 2 hybrid-binding" evidence="9">
    <location>
        <begin position="726"/>
        <end position="1284"/>
    </location>
</feature>
<dbReference type="PANTHER" id="PTHR20856">
    <property type="entry name" value="DNA-DIRECTED RNA POLYMERASE I SUBUNIT 2"/>
    <property type="match status" value="1"/>
</dbReference>
<evidence type="ECO:0000313" key="15">
    <source>
        <dbReference type="EMBL" id="OAG28065.1"/>
    </source>
</evidence>
<protein>
    <recommendedName>
        <fullName evidence="6 8">DNA-directed RNA polymerase subunit beta</fullName>
        <shortName evidence="6">RNAP subunit beta</shortName>
        <ecNumber evidence="6 8">2.7.7.6</ecNumber>
    </recommendedName>
    <alternativeName>
        <fullName evidence="6">RNA polymerase subunit beta</fullName>
    </alternativeName>
    <alternativeName>
        <fullName evidence="6">Transcriptase subunit beta</fullName>
    </alternativeName>
</protein>
<evidence type="ECO:0000256" key="8">
    <source>
        <dbReference type="RuleBase" id="RU363031"/>
    </source>
</evidence>
<dbReference type="EMBL" id="LSFI01000014">
    <property type="protein sequence ID" value="OAG28065.1"/>
    <property type="molecule type" value="Genomic_DNA"/>
</dbReference>
<dbReference type="CDD" id="cd00653">
    <property type="entry name" value="RNA_pol_B_RPB2"/>
    <property type="match status" value="1"/>
</dbReference>
<dbReference type="InterPro" id="IPR037033">
    <property type="entry name" value="DNA-dir_RNAP_su2_hyb_sf"/>
</dbReference>
<dbReference type="InterPro" id="IPR015712">
    <property type="entry name" value="DNA-dir_RNA_pol_su2"/>
</dbReference>
<dbReference type="Proteomes" id="UP000076964">
    <property type="component" value="Unassembled WGS sequence"/>
</dbReference>
<dbReference type="GO" id="GO:0006351">
    <property type="term" value="P:DNA-templated transcription"/>
    <property type="evidence" value="ECO:0007669"/>
    <property type="project" value="UniProtKB-UniRule"/>
</dbReference>
<dbReference type="NCBIfam" id="TIGR02013">
    <property type="entry name" value="rpoB"/>
    <property type="match status" value="1"/>
</dbReference>
<dbReference type="InterPro" id="IPR007120">
    <property type="entry name" value="DNA-dir_RNAP_su2_dom"/>
</dbReference>
<dbReference type="Pfam" id="PF10385">
    <property type="entry name" value="RNA_pol_Rpb2_45"/>
    <property type="match status" value="1"/>
</dbReference>
<evidence type="ECO:0000259" key="13">
    <source>
        <dbReference type="Pfam" id="PF04565"/>
    </source>
</evidence>
<evidence type="ECO:0000259" key="10">
    <source>
        <dbReference type="Pfam" id="PF04560"/>
    </source>
</evidence>
<comment type="catalytic activity">
    <reaction evidence="5 6 8">
        <text>RNA(n) + a ribonucleoside 5'-triphosphate = RNA(n+1) + diphosphate</text>
        <dbReference type="Rhea" id="RHEA:21248"/>
        <dbReference type="Rhea" id="RHEA-COMP:14527"/>
        <dbReference type="Rhea" id="RHEA-COMP:17342"/>
        <dbReference type="ChEBI" id="CHEBI:33019"/>
        <dbReference type="ChEBI" id="CHEBI:61557"/>
        <dbReference type="ChEBI" id="CHEBI:140395"/>
        <dbReference type="EC" id="2.7.7.6"/>
    </reaction>
</comment>
<dbReference type="GO" id="GO:0000428">
    <property type="term" value="C:DNA-directed RNA polymerase complex"/>
    <property type="evidence" value="ECO:0007669"/>
    <property type="project" value="UniProtKB-KW"/>
</dbReference>
<dbReference type="InterPro" id="IPR014724">
    <property type="entry name" value="RNA_pol_RPB2_OB-fold"/>
</dbReference>
<evidence type="ECO:0000256" key="6">
    <source>
        <dbReference type="HAMAP-Rule" id="MF_01321"/>
    </source>
</evidence>
<evidence type="ECO:0000256" key="2">
    <source>
        <dbReference type="ARBA" id="ARBA00022679"/>
    </source>
</evidence>
<evidence type="ECO:0000259" key="14">
    <source>
        <dbReference type="Pfam" id="PF10385"/>
    </source>
</evidence>
<evidence type="ECO:0000256" key="5">
    <source>
        <dbReference type="ARBA" id="ARBA00048552"/>
    </source>
</evidence>
<dbReference type="RefSeq" id="WP_068541430.1">
    <property type="nucleotide sequence ID" value="NZ_LSFI01000014.1"/>
</dbReference>
<dbReference type="GO" id="GO:0032549">
    <property type="term" value="F:ribonucleoside binding"/>
    <property type="evidence" value="ECO:0007669"/>
    <property type="project" value="InterPro"/>
</dbReference>
<dbReference type="HAMAP" id="MF_01321">
    <property type="entry name" value="RNApol_bact_RpoB"/>
    <property type="match status" value="1"/>
</dbReference>
<evidence type="ECO:0000256" key="4">
    <source>
        <dbReference type="ARBA" id="ARBA00023163"/>
    </source>
</evidence>
<dbReference type="STRING" id="1795632.TH606_03825"/>
<evidence type="ECO:0000256" key="3">
    <source>
        <dbReference type="ARBA" id="ARBA00022695"/>
    </source>
</evidence>
<dbReference type="InterPro" id="IPR007121">
    <property type="entry name" value="RNA_pol_bsu_CS"/>
</dbReference>
<evidence type="ECO:0000256" key="7">
    <source>
        <dbReference type="RuleBase" id="RU000434"/>
    </source>
</evidence>
<evidence type="ECO:0000256" key="1">
    <source>
        <dbReference type="ARBA" id="ARBA00022478"/>
    </source>
</evidence>
<comment type="subunit">
    <text evidence="6 8">The RNAP catalytic core consists of 2 alpha, 1 beta, 1 beta' and 1 omega subunit. When a sigma factor is associated with the core the holoenzyme is formed, which can initiate transcription.</text>
</comment>
<feature type="domain" description="DNA-directed RNA polymerase beta subunit external 1" evidence="14">
    <location>
        <begin position="600"/>
        <end position="663"/>
    </location>
</feature>
<dbReference type="NCBIfam" id="NF001616">
    <property type="entry name" value="PRK00405.1"/>
    <property type="match status" value="1"/>
</dbReference>
<dbReference type="InterPro" id="IPR019462">
    <property type="entry name" value="DNA-dir_RNA_pol_bsu_external_1"/>
</dbReference>
<dbReference type="Gene3D" id="2.40.270.10">
    <property type="entry name" value="DNA-directed RNA polymerase, subunit 2, domain 6"/>
    <property type="match status" value="1"/>
</dbReference>
<dbReference type="PROSITE" id="PS01166">
    <property type="entry name" value="RNA_POL_BETA"/>
    <property type="match status" value="1"/>
</dbReference>
<dbReference type="GO" id="GO:0003677">
    <property type="term" value="F:DNA binding"/>
    <property type="evidence" value="ECO:0007669"/>
    <property type="project" value="UniProtKB-UniRule"/>
</dbReference>
<dbReference type="OrthoDB" id="9803954at2"/>
<dbReference type="InterPro" id="IPR010243">
    <property type="entry name" value="RNA_pol_bsu_bac"/>
</dbReference>
<comment type="similarity">
    <text evidence="6 7">Belongs to the RNA polymerase beta chain family.</text>
</comment>
<dbReference type="InterPro" id="IPR037034">
    <property type="entry name" value="RNA_pol_Rpb2_2_sf"/>
</dbReference>
<name>A0A177E838_9BACT</name>
<dbReference type="GO" id="GO:0003899">
    <property type="term" value="F:DNA-directed RNA polymerase activity"/>
    <property type="evidence" value="ECO:0007669"/>
    <property type="project" value="UniProtKB-UniRule"/>
</dbReference>
<dbReference type="Pfam" id="PF00562">
    <property type="entry name" value="RNA_pol_Rpb2_6"/>
    <property type="match status" value="1"/>
</dbReference>
<dbReference type="Gene3D" id="2.40.50.100">
    <property type="match status" value="1"/>
</dbReference>
<reference evidence="15 16" key="1">
    <citation type="submission" date="2016-02" db="EMBL/GenBank/DDBJ databases">
        <title>Draft genome sequence of Thermodesulfatator sp. S606.</title>
        <authorList>
            <person name="Lai Q."/>
            <person name="Cao J."/>
            <person name="Dupont S."/>
            <person name="Shao Z."/>
            <person name="Jebbar M."/>
            <person name="Alain K."/>
        </authorList>
    </citation>
    <scope>NUCLEOTIDE SEQUENCE [LARGE SCALE GENOMIC DNA]</scope>
    <source>
        <strain evidence="15 16">S606</strain>
    </source>
</reference>
<dbReference type="Pfam" id="PF04560">
    <property type="entry name" value="RNA_pol_Rpb2_7"/>
    <property type="match status" value="1"/>
</dbReference>
<keyword evidence="16" id="KW-1185">Reference proteome</keyword>
<sequence>MSQDFTIIPERVRKNFGRVKPIMDVPYLIAIQRESYKRFLQADVAPEAREEIGIQGALKSVFPIVDYTGSCELEFVDYSILPPKYTPDECREKGLTYEAPMRLRVRLLTYDIDPDTGDKSIRDIKEQEIYFGTVPLMTEDGLFIINGTERVVVNQLQRSPGIFFDHDKGKTHASGKVLYSARVIPTRGSWLDFEFDHRDYLYVRIDRRRRFPVTTFLKALGLSTEEILTTFYPIEKYIIKPNRIEKEVNPEILLGQKALLDIHHPDTGEVILKKGRKITKAALKRIQEAGLKTIPVPEEEFLGKVVARDVIDPNTGEVIVSCNSVIDKETLERLREAGIEEIECLFMSLHRHTPCLRDTLTLDKAHTQEEALIEIYRRLRPSSPANLEVAKAYFQSLFFDPSTYDLSEVGRYKMNKRLGLDIPINVRVLTKEDILATLKHLIYLKETEGPVDDIDHLGNRRVRSVGELVENQMRVGLVRMERAIRERMTLQDVEALMPNDLINPKPVTSALREFFGQGQLSQFMDQTNPLSMMTHKRRLSALGPGGLTRERAGFEVRDVHHTHYGRICPIETPEGPNIGLIVSLTTYAKVNRYGFIETPYRKVINGKVTDEVVYMSALDEGDHVIAQATIDIDEEGNIVQELVPARKAGDFIMAPREQVNFIDLTPVQVVSVSASLIPFLEHDDANRALMGSNMQRQAVPLIRTEAPLVGTGMEKYVARDSGFTIVAEADGVVEDLDATRLVVRYESENGDIPEVKIYKLIKWRKSNQNTTFTQKPVVEIGQRIKKGQVLVDGPSTSKGEIALGKNILVAFMPWRGYNFEDSIVISERLVRDDVFTSIHIEEFECVARETKLGREEITRDIPNVGEEALERLDASGIVKVGAYVKPGDILVGKVTPKGETQLSPEEKLLRAIFGEKASDVKDTSLRVPPGIEGIVIDAKVFTRKGLEKDARAKEIEDREIARLLKDQEEFLDVLRRSILKRLERHLTGKAAAATIEVRGEVVIEKGAPITPEVLAKVPFTKIRELAGGRKKDPVVEDILRDYEAKEAEIRKQIEERINRLKRGDELPPGVLKVVKVYVAMKRKLQPGDKMAGRHGNKGVVSKVVPIEDMPYLPDGTPVDMVLSPLGVPSRMNIGQILETHLGWASKEVGRKIAELAKAYQIEAVKQFLAEIFSPEEIEEFLRDKTDEDILRFAATFEDGIAMASPVFDGAKEPQIKKLLKLAGLSETGQTVLYDGLSGEPFREPVTVGYMYMLKLHHLVEDKIHARSTGPYSLITQQPLGGKAQFGGQRLGEMEVWAMEAYGAAYALQEFLTVKSDDVTGRTRMYERIVKGNNFLEAGLPESFKVLVKELQGLCLDVEMIEEE</sequence>
<comment type="caution">
    <text evidence="15">The sequence shown here is derived from an EMBL/GenBank/DDBJ whole genome shotgun (WGS) entry which is preliminary data.</text>
</comment>
<dbReference type="InterPro" id="IPR042107">
    <property type="entry name" value="DNA-dir_RNA_pol_bsu_ext_1_sf"/>
</dbReference>
<feature type="domain" description="RNA polymerase Rpb2" evidence="11">
    <location>
        <begin position="327"/>
        <end position="463"/>
    </location>
</feature>
<accession>A0A177E838</accession>
<dbReference type="InterPro" id="IPR007642">
    <property type="entry name" value="RNA_pol_Rpb2_2"/>
</dbReference>
<dbReference type="InterPro" id="IPR007644">
    <property type="entry name" value="RNA_pol_bsu_protrusion"/>
</dbReference>
<evidence type="ECO:0000313" key="16">
    <source>
        <dbReference type="Proteomes" id="UP000076964"/>
    </source>
</evidence>
<dbReference type="Pfam" id="PF04565">
    <property type="entry name" value="RNA_pol_Rpb2_3"/>
    <property type="match status" value="1"/>
</dbReference>
<dbReference type="EC" id="2.7.7.6" evidence="6 8"/>
<evidence type="ECO:0000259" key="11">
    <source>
        <dbReference type="Pfam" id="PF04561"/>
    </source>
</evidence>
<feature type="domain" description="RNA polymerase Rpb2" evidence="10">
    <location>
        <begin position="1286"/>
        <end position="1361"/>
    </location>
</feature>
<organism evidence="15 16">
    <name type="scientific">Thermodesulfatator autotrophicus</name>
    <dbReference type="NCBI Taxonomy" id="1795632"/>
    <lineage>
        <taxon>Bacteria</taxon>
        <taxon>Pseudomonadati</taxon>
        <taxon>Thermodesulfobacteriota</taxon>
        <taxon>Thermodesulfobacteria</taxon>
        <taxon>Thermodesulfobacteriales</taxon>
        <taxon>Thermodesulfatatoraceae</taxon>
        <taxon>Thermodesulfatator</taxon>
    </lineage>
</organism>
<dbReference type="SUPFAM" id="SSF64484">
    <property type="entry name" value="beta and beta-prime subunits of DNA dependent RNA-polymerase"/>
    <property type="match status" value="1"/>
</dbReference>
<proteinExistence type="inferred from homology"/>
<feature type="domain" description="RNA polymerase beta subunit protrusion" evidence="12">
    <location>
        <begin position="28"/>
        <end position="509"/>
    </location>
</feature>
<keyword evidence="1 6" id="KW-0240">DNA-directed RNA polymerase</keyword>
<evidence type="ECO:0000259" key="9">
    <source>
        <dbReference type="Pfam" id="PF00562"/>
    </source>
</evidence>
<dbReference type="Pfam" id="PF04563">
    <property type="entry name" value="RNA_pol_Rpb2_1"/>
    <property type="match status" value="1"/>
</dbReference>
<dbReference type="Gene3D" id="3.90.1110.10">
    <property type="entry name" value="RNA polymerase Rpb2, domain 2"/>
    <property type="match status" value="1"/>
</dbReference>
<evidence type="ECO:0000259" key="12">
    <source>
        <dbReference type="Pfam" id="PF04563"/>
    </source>
</evidence>
<feature type="domain" description="RNA polymerase Rpb2" evidence="13">
    <location>
        <begin position="522"/>
        <end position="590"/>
    </location>
</feature>
<feature type="domain" description="RNA polymerase Rpb2" evidence="11">
    <location>
        <begin position="158"/>
        <end position="287"/>
    </location>
</feature>
<dbReference type="Gene3D" id="3.90.1100.10">
    <property type="match status" value="2"/>
</dbReference>
<dbReference type="Gene3D" id="2.40.50.150">
    <property type="match status" value="1"/>
</dbReference>
<gene>
    <name evidence="6" type="primary">rpoB</name>
    <name evidence="15" type="ORF">TH606_03825</name>
</gene>
<dbReference type="Pfam" id="PF04561">
    <property type="entry name" value="RNA_pol_Rpb2_2"/>
    <property type="match status" value="2"/>
</dbReference>
<dbReference type="Gene3D" id="2.30.150.10">
    <property type="entry name" value="DNA-directed RNA polymerase, beta subunit, external 1 domain"/>
    <property type="match status" value="1"/>
</dbReference>
<keyword evidence="2 6" id="KW-0808">Transferase</keyword>
<comment type="function">
    <text evidence="6 8">DNA-dependent RNA polymerase catalyzes the transcription of DNA into RNA using the four ribonucleoside triphosphates as substrates.</text>
</comment>
<dbReference type="InterPro" id="IPR007645">
    <property type="entry name" value="RNA_pol_Rpb2_3"/>
</dbReference>
<dbReference type="Gene3D" id="3.90.1800.10">
    <property type="entry name" value="RNA polymerase alpha subunit dimerisation domain"/>
    <property type="match status" value="1"/>
</dbReference>